<protein>
    <submittedName>
        <fullName evidence="1">Uncharacterized protein</fullName>
    </submittedName>
</protein>
<gene>
    <name evidence="1" type="ORF">KSU1_C1510</name>
</gene>
<organism evidence="1 2">
    <name type="scientific">Candidatus Jettenia caeni</name>
    <dbReference type="NCBI Taxonomy" id="247490"/>
    <lineage>
        <taxon>Bacteria</taxon>
        <taxon>Pseudomonadati</taxon>
        <taxon>Planctomycetota</taxon>
        <taxon>Candidatus Brocadiia</taxon>
        <taxon>Candidatus Brocadiales</taxon>
        <taxon>Candidatus Brocadiaceae</taxon>
        <taxon>Candidatus Jettenia</taxon>
    </lineage>
</organism>
<dbReference type="STRING" id="247490.KSU1_C1510"/>
<dbReference type="AlphaFoldDB" id="I3IN11"/>
<dbReference type="Proteomes" id="UP000002985">
    <property type="component" value="Unassembled WGS sequence"/>
</dbReference>
<dbReference type="EMBL" id="BAFH01000003">
    <property type="protein sequence ID" value="GAB63106.1"/>
    <property type="molecule type" value="Genomic_DNA"/>
</dbReference>
<accession>I3IN11</accession>
<name>I3IN11_9BACT</name>
<keyword evidence="2" id="KW-1185">Reference proteome</keyword>
<reference evidence="1 2" key="1">
    <citation type="journal article" date="2012" name="FEBS Lett.">
        <title>Anammox organism KSU-1 expresses a NirK-type copper-containing nitrite reductase instead of a NirS-type with cytochrome cd1.</title>
        <authorList>
            <person name="Hira D."/>
            <person name="Toh H."/>
            <person name="Migita C.T."/>
            <person name="Okubo H."/>
            <person name="Nishiyama T."/>
            <person name="Hattori M."/>
            <person name="Furukawa K."/>
            <person name="Fujii T."/>
        </authorList>
    </citation>
    <scope>NUCLEOTIDE SEQUENCE [LARGE SCALE GENOMIC DNA]</scope>
</reference>
<evidence type="ECO:0000313" key="1">
    <source>
        <dbReference type="EMBL" id="GAB63106.1"/>
    </source>
</evidence>
<comment type="caution">
    <text evidence="1">The sequence shown here is derived from an EMBL/GenBank/DDBJ whole genome shotgun (WGS) entry which is preliminary data.</text>
</comment>
<evidence type="ECO:0000313" key="2">
    <source>
        <dbReference type="Proteomes" id="UP000002985"/>
    </source>
</evidence>
<sequence length="57" mass="6331">MFREAVLAFMGVKDEDTGAQGVLVKNRGEYCKGVDLEACRRYFGEAILERVCATCPN</sequence>
<proteinExistence type="predicted"/>